<keyword evidence="1" id="KW-0175">Coiled coil</keyword>
<accession>A0A1T4WQY9</accession>
<evidence type="ECO:0000313" key="2">
    <source>
        <dbReference type="EMBL" id="SKA79782.1"/>
    </source>
</evidence>
<organism evidence="2 3">
    <name type="scientific">Prosthecobacter debontii</name>
    <dbReference type="NCBI Taxonomy" id="48467"/>
    <lineage>
        <taxon>Bacteria</taxon>
        <taxon>Pseudomonadati</taxon>
        <taxon>Verrucomicrobiota</taxon>
        <taxon>Verrucomicrobiia</taxon>
        <taxon>Verrucomicrobiales</taxon>
        <taxon>Verrucomicrobiaceae</taxon>
        <taxon>Prosthecobacter</taxon>
    </lineage>
</organism>
<gene>
    <name evidence="2" type="ORF">SAMN02745166_00542</name>
</gene>
<dbReference type="PROSITE" id="PS51257">
    <property type="entry name" value="PROKAR_LIPOPROTEIN"/>
    <property type="match status" value="1"/>
</dbReference>
<keyword evidence="3" id="KW-1185">Reference proteome</keyword>
<evidence type="ECO:0000256" key="1">
    <source>
        <dbReference type="SAM" id="Coils"/>
    </source>
</evidence>
<sequence length="113" mass="12477">MKDLLTLSLAVALLTGCEKVRIVSPEQAEMENRMNSLRAEDAGLQQKIQTLRQVLPPETNSLQAATQLSAKLEGDNQQISRQLTQAIQDYEATKTSAAKLQQEVDVLRKASAR</sequence>
<dbReference type="RefSeq" id="WP_078811775.1">
    <property type="nucleotide sequence ID" value="NZ_FUYE01000002.1"/>
</dbReference>
<reference evidence="3" key="1">
    <citation type="submission" date="2017-02" db="EMBL/GenBank/DDBJ databases">
        <authorList>
            <person name="Varghese N."/>
            <person name="Submissions S."/>
        </authorList>
    </citation>
    <scope>NUCLEOTIDE SEQUENCE [LARGE SCALE GENOMIC DNA]</scope>
    <source>
        <strain evidence="3">ATCC 700200</strain>
    </source>
</reference>
<protein>
    <recommendedName>
        <fullName evidence="4">Lipoprotein</fullName>
    </recommendedName>
</protein>
<name>A0A1T4WQY9_9BACT</name>
<dbReference type="Gene3D" id="1.20.5.340">
    <property type="match status" value="1"/>
</dbReference>
<dbReference type="STRING" id="48467.SAMN02745166_00542"/>
<evidence type="ECO:0000313" key="3">
    <source>
        <dbReference type="Proteomes" id="UP000190774"/>
    </source>
</evidence>
<dbReference type="EMBL" id="FUYE01000002">
    <property type="protein sequence ID" value="SKA79782.1"/>
    <property type="molecule type" value="Genomic_DNA"/>
</dbReference>
<dbReference type="AlphaFoldDB" id="A0A1T4WQY9"/>
<proteinExistence type="predicted"/>
<evidence type="ECO:0008006" key="4">
    <source>
        <dbReference type="Google" id="ProtNLM"/>
    </source>
</evidence>
<dbReference type="Proteomes" id="UP000190774">
    <property type="component" value="Unassembled WGS sequence"/>
</dbReference>
<feature type="coiled-coil region" evidence="1">
    <location>
        <begin position="27"/>
        <end position="110"/>
    </location>
</feature>